<dbReference type="PANTHER" id="PTHR35807">
    <property type="entry name" value="TRANSCRIPTIONAL REGULATOR REDD-RELATED"/>
    <property type="match status" value="1"/>
</dbReference>
<keyword evidence="9" id="KW-1185">Reference proteome</keyword>
<dbReference type="GO" id="GO:0000160">
    <property type="term" value="P:phosphorelay signal transduction system"/>
    <property type="evidence" value="ECO:0007669"/>
    <property type="project" value="UniProtKB-KW"/>
</dbReference>
<evidence type="ECO:0000256" key="5">
    <source>
        <dbReference type="ARBA" id="ARBA00023163"/>
    </source>
</evidence>
<dbReference type="SMART" id="SM01043">
    <property type="entry name" value="BTAD"/>
    <property type="match status" value="1"/>
</dbReference>
<accession>A0A1E7JU60</accession>
<evidence type="ECO:0000313" key="8">
    <source>
        <dbReference type="EMBL" id="OEU93469.1"/>
    </source>
</evidence>
<keyword evidence="4 6" id="KW-0238">DNA-binding</keyword>
<dbReference type="PANTHER" id="PTHR35807:SF1">
    <property type="entry name" value="TRANSCRIPTIONAL REGULATOR REDD"/>
    <property type="match status" value="1"/>
</dbReference>
<evidence type="ECO:0000256" key="3">
    <source>
        <dbReference type="ARBA" id="ARBA00023015"/>
    </source>
</evidence>
<dbReference type="Pfam" id="PF13374">
    <property type="entry name" value="TPR_10"/>
    <property type="match status" value="1"/>
</dbReference>
<dbReference type="InterPro" id="IPR001867">
    <property type="entry name" value="OmpR/PhoB-type_DNA-bd"/>
</dbReference>
<evidence type="ECO:0000313" key="9">
    <source>
        <dbReference type="Proteomes" id="UP000176087"/>
    </source>
</evidence>
<dbReference type="SUPFAM" id="SSF48452">
    <property type="entry name" value="TPR-like"/>
    <property type="match status" value="3"/>
</dbReference>
<dbReference type="EMBL" id="LJGT01000036">
    <property type="protein sequence ID" value="OEU93469.1"/>
    <property type="molecule type" value="Genomic_DNA"/>
</dbReference>
<dbReference type="InterPro" id="IPR019734">
    <property type="entry name" value="TPR_rpt"/>
</dbReference>
<dbReference type="PROSITE" id="PS51755">
    <property type="entry name" value="OMPR_PHOB"/>
    <property type="match status" value="1"/>
</dbReference>
<comment type="similarity">
    <text evidence="1">Belongs to the AfsR/DnrI/RedD regulatory family.</text>
</comment>
<dbReference type="PRINTS" id="PR00364">
    <property type="entry name" value="DISEASERSIST"/>
</dbReference>
<reference evidence="8 9" key="1">
    <citation type="journal article" date="2016" name="Front. Microbiol.">
        <title>Comparative Genomics Analysis of Streptomyces Species Reveals Their Adaptation to the Marine Environment and Their Diversity at the Genomic Level.</title>
        <authorList>
            <person name="Tian X."/>
            <person name="Zhang Z."/>
            <person name="Yang T."/>
            <person name="Chen M."/>
            <person name="Li J."/>
            <person name="Chen F."/>
            <person name="Yang J."/>
            <person name="Li W."/>
            <person name="Zhang B."/>
            <person name="Zhang Z."/>
            <person name="Wu J."/>
            <person name="Zhang C."/>
            <person name="Long L."/>
            <person name="Xiao J."/>
        </authorList>
    </citation>
    <scope>NUCLEOTIDE SEQUENCE [LARGE SCALE GENOMIC DNA]</scope>
    <source>
        <strain evidence="8 9">SCSIO 10390</strain>
    </source>
</reference>
<dbReference type="STRING" id="933944.AN215_01240"/>
<keyword evidence="3" id="KW-0805">Transcription regulation</keyword>
<dbReference type="SMART" id="SM00028">
    <property type="entry name" value="TPR"/>
    <property type="match status" value="5"/>
</dbReference>
<dbReference type="InterPro" id="IPR011990">
    <property type="entry name" value="TPR-like_helical_dom_sf"/>
</dbReference>
<dbReference type="AlphaFoldDB" id="A0A1E7JU60"/>
<dbReference type="CDD" id="cd15831">
    <property type="entry name" value="BTAD"/>
    <property type="match status" value="1"/>
</dbReference>
<dbReference type="Pfam" id="PF00486">
    <property type="entry name" value="Trans_reg_C"/>
    <property type="match status" value="1"/>
</dbReference>
<dbReference type="GO" id="GO:0043531">
    <property type="term" value="F:ADP binding"/>
    <property type="evidence" value="ECO:0007669"/>
    <property type="project" value="InterPro"/>
</dbReference>
<proteinExistence type="inferred from homology"/>
<evidence type="ECO:0000256" key="4">
    <source>
        <dbReference type="ARBA" id="ARBA00023125"/>
    </source>
</evidence>
<dbReference type="Proteomes" id="UP000176087">
    <property type="component" value="Unassembled WGS sequence"/>
</dbReference>
<name>A0A1E7JU60_9ACTN</name>
<dbReference type="Gene3D" id="1.10.10.10">
    <property type="entry name" value="Winged helix-like DNA-binding domain superfamily/Winged helix DNA-binding domain"/>
    <property type="match status" value="2"/>
</dbReference>
<gene>
    <name evidence="8" type="ORF">AN215_01240</name>
</gene>
<dbReference type="Pfam" id="PF03704">
    <property type="entry name" value="BTAD"/>
    <property type="match status" value="1"/>
</dbReference>
<feature type="domain" description="OmpR/PhoB-type" evidence="7">
    <location>
        <begin position="1"/>
        <end position="99"/>
    </location>
</feature>
<evidence type="ECO:0000259" key="7">
    <source>
        <dbReference type="PROSITE" id="PS51755"/>
    </source>
</evidence>
<dbReference type="GO" id="GO:0006355">
    <property type="term" value="P:regulation of DNA-templated transcription"/>
    <property type="evidence" value="ECO:0007669"/>
    <property type="project" value="InterPro"/>
</dbReference>
<evidence type="ECO:0000256" key="1">
    <source>
        <dbReference type="ARBA" id="ARBA00005820"/>
    </source>
</evidence>
<dbReference type="SUPFAM" id="SSF46894">
    <property type="entry name" value="C-terminal effector domain of the bipartite response regulators"/>
    <property type="match status" value="1"/>
</dbReference>
<evidence type="ECO:0000256" key="2">
    <source>
        <dbReference type="ARBA" id="ARBA00023012"/>
    </source>
</evidence>
<keyword evidence="2" id="KW-0902">Two-component regulatory system</keyword>
<dbReference type="InterPro" id="IPR036388">
    <property type="entry name" value="WH-like_DNA-bd_sf"/>
</dbReference>
<organism evidence="8 9">
    <name type="scientific">Streptomyces abyssalis</name>
    <dbReference type="NCBI Taxonomy" id="933944"/>
    <lineage>
        <taxon>Bacteria</taxon>
        <taxon>Bacillati</taxon>
        <taxon>Actinomycetota</taxon>
        <taxon>Actinomycetes</taxon>
        <taxon>Kitasatosporales</taxon>
        <taxon>Streptomycetaceae</taxon>
        <taxon>Streptomyces</taxon>
    </lineage>
</organism>
<sequence length="970" mass="103806">MEGHGGRLRFAVLGPVRVWSGGTLLPPGSPRQQALLAALLLRGGRTATASELIDAVWGENPPEAAVASLRTHASRLRKALGPDGGRSLLSSSGGYALRVERGALDLDVAEEYAARAGKAESDGEPGTARNLLEAALALWEGETMAGVPGPHAGAQRARIEERRLQLLEARLEMDLRTGRHAQAVTELTALTSAHPLRERLRAQLMVALYRSNRQAEALGVYSDCRRLLAGHSGVGPSRQLRELNRRILQADPSLAAPSGTLGSGASPMLLHPAGTSLSSGGFTGRGAVVKELVRRLAGDDGQLTVIAGIAGVGKTALSVHVAHAARALFPDGQLQVDLRGAGAGALEPRDVLGTFLRALGTAPSAVPDSTDERAALYRSLLHGHRFLIVLDNARDAAQVRPLLPGTPDCAVLVNSRSRMADLAGGHLVELDVMEPEDALELFTNILGEERTARERDAALDAVAACGFLPLAIRIAASRLASHGDWTLSGFTARLADKRNLLNELRTHDLAVAAAFRLSYDRLTPQQARAFRLLGLQDHPEISLHAAAALLDLGPHDTEEVLESLVDTSLLESAAAGRYRFHDLIRLFARTRAYVDEEPRRRLGAHSRLLDFYLATTAGVYALERPAQPLVDHLEPTVHPGLVFPGRAHALEWLFSEERCMLACAAQLTGSGFLRRSVDLVRLLSDLAGDTSDSRHIERVSSTLLTAACAAGDEHAQARMEVTLSWTEIVAARFDEADRHARAAVALAASAGDRCTASTAMNDRGIVALQQNRPGDAETLLREALEAFRADGNRPAEASALCNLSRAHLAAGQVEEAVRLARQGVGIYRQTGATMRLANAMYALGTALTRSGGLAEAADRLTDALAVFRSSRHRFWTGMTHLRLAEVHLAARRHAEAADEAERAVALLRGCGELWSARTLTVLGRALHGTGETQRARMCWREALTVCERLGSHDSEELRSLLAGHGSDGPP</sequence>
<dbReference type="SUPFAM" id="SSF52540">
    <property type="entry name" value="P-loop containing nucleoside triphosphate hydrolases"/>
    <property type="match status" value="1"/>
</dbReference>
<protein>
    <submittedName>
        <fullName evidence="8">Regulator</fullName>
    </submittedName>
</protein>
<evidence type="ECO:0000256" key="6">
    <source>
        <dbReference type="PROSITE-ProRule" id="PRU01091"/>
    </source>
</evidence>
<feature type="DNA-binding region" description="OmpR/PhoB-type" evidence="6">
    <location>
        <begin position="1"/>
        <end position="99"/>
    </location>
</feature>
<dbReference type="PATRIC" id="fig|933944.6.peg.5545"/>
<comment type="caution">
    <text evidence="8">The sequence shown here is derived from an EMBL/GenBank/DDBJ whole genome shotgun (WGS) entry which is preliminary data.</text>
</comment>
<dbReference type="GO" id="GO:0003677">
    <property type="term" value="F:DNA binding"/>
    <property type="evidence" value="ECO:0007669"/>
    <property type="project" value="UniProtKB-UniRule"/>
</dbReference>
<dbReference type="Gene3D" id="3.40.50.300">
    <property type="entry name" value="P-loop containing nucleotide triphosphate hydrolases"/>
    <property type="match status" value="1"/>
</dbReference>
<dbReference type="SMART" id="SM00862">
    <property type="entry name" value="Trans_reg_C"/>
    <property type="match status" value="1"/>
</dbReference>
<dbReference type="Pfam" id="PF00931">
    <property type="entry name" value="NB-ARC"/>
    <property type="match status" value="1"/>
</dbReference>
<dbReference type="InterPro" id="IPR016032">
    <property type="entry name" value="Sig_transdc_resp-reg_C-effctor"/>
</dbReference>
<dbReference type="InterPro" id="IPR002182">
    <property type="entry name" value="NB-ARC"/>
</dbReference>
<dbReference type="Pfam" id="PF13424">
    <property type="entry name" value="TPR_12"/>
    <property type="match status" value="1"/>
</dbReference>
<keyword evidence="5" id="KW-0804">Transcription</keyword>
<dbReference type="Gene3D" id="1.25.40.10">
    <property type="entry name" value="Tetratricopeptide repeat domain"/>
    <property type="match status" value="2"/>
</dbReference>
<dbReference type="InterPro" id="IPR005158">
    <property type="entry name" value="BTAD"/>
</dbReference>
<dbReference type="InterPro" id="IPR051677">
    <property type="entry name" value="AfsR-DnrI-RedD_regulator"/>
</dbReference>
<dbReference type="InterPro" id="IPR027417">
    <property type="entry name" value="P-loop_NTPase"/>
</dbReference>